<dbReference type="EMBL" id="PQFF01000129">
    <property type="protein sequence ID" value="RHZ80238.1"/>
    <property type="molecule type" value="Genomic_DNA"/>
</dbReference>
<evidence type="ECO:0000256" key="4">
    <source>
        <dbReference type="SAM" id="MobiDB-lite"/>
    </source>
</evidence>
<name>A0A397J0M1_9GLOM</name>
<dbReference type="PANTHER" id="PTHR24198">
    <property type="entry name" value="ANKYRIN REPEAT AND PROTEIN KINASE DOMAIN-CONTAINING PROTEIN"/>
    <property type="match status" value="1"/>
</dbReference>
<evidence type="ECO:0000313" key="6">
    <source>
        <dbReference type="Proteomes" id="UP000266861"/>
    </source>
</evidence>
<dbReference type="SUPFAM" id="SSF48403">
    <property type="entry name" value="Ankyrin repeat"/>
    <property type="match status" value="1"/>
</dbReference>
<dbReference type="InterPro" id="IPR002110">
    <property type="entry name" value="Ankyrin_rpt"/>
</dbReference>
<feature type="repeat" description="ANK" evidence="3">
    <location>
        <begin position="552"/>
        <end position="584"/>
    </location>
</feature>
<dbReference type="PROSITE" id="PS50297">
    <property type="entry name" value="ANK_REP_REGION"/>
    <property type="match status" value="2"/>
</dbReference>
<protein>
    <submittedName>
        <fullName evidence="5">Uncharacterized protein</fullName>
    </submittedName>
</protein>
<accession>A0A397J0M1</accession>
<keyword evidence="6" id="KW-1185">Reference proteome</keyword>
<keyword evidence="2 3" id="KW-0040">ANK repeat</keyword>
<gene>
    <name evidence="5" type="ORF">Glove_138g7</name>
</gene>
<keyword evidence="1" id="KW-0677">Repeat</keyword>
<feature type="repeat" description="ANK" evidence="3">
    <location>
        <begin position="585"/>
        <end position="617"/>
    </location>
</feature>
<comment type="caution">
    <text evidence="5">The sequence shown here is derived from an EMBL/GenBank/DDBJ whole genome shotgun (WGS) entry which is preliminary data.</text>
</comment>
<dbReference type="AlphaFoldDB" id="A0A397J0M1"/>
<feature type="region of interest" description="Disordered" evidence="4">
    <location>
        <begin position="81"/>
        <end position="105"/>
    </location>
</feature>
<reference evidence="5 6" key="1">
    <citation type="submission" date="2018-08" db="EMBL/GenBank/DDBJ databases">
        <title>Genome and evolution of the arbuscular mycorrhizal fungus Diversispora epigaea (formerly Glomus versiforme) and its bacterial endosymbionts.</title>
        <authorList>
            <person name="Sun X."/>
            <person name="Fei Z."/>
            <person name="Harrison M."/>
        </authorList>
    </citation>
    <scope>NUCLEOTIDE SEQUENCE [LARGE SCALE GENOMIC DNA]</scope>
    <source>
        <strain evidence="5 6">IT104</strain>
    </source>
</reference>
<sequence>MSNKGKTTTTFSKLSIPSSKQLFASFFTPIEEKTPFLNYPPDDIYKSKSIPKIMQHLSVHNIENDDNTNFSTTTALSKSLSANDLRIPNNNKKNGNPRSSSHTNVLNTLPLNRHPNRLSAILSGDNINNNNNTKASTIAAIRKNSLPPMMELFPTQESSSPPYMTLAEFKKLDNHPRRQRAILVSLQRQDDKLRKDGIIKEMDKDTLKGKRGNERKISKIKDPINQKIQLPIVKRGGSGVSLKFLGIKKGKKKTDSVLLNNLVLAIRDHKTSDALVILSHLPNKSLKKKKNYEANKAFLLAMTHRLEDVALAMYERGIPRDVNSPILFKKTKNTERSNMSELKLPSYFILAVTFGLYNLVRIMSKRANMNQTWFGLSPLIIAIAKASQMSMSIDFEKKNITLIIRLLLDNGADPSQGLPYEQFNTLRKLKSKHDTKRLNDSFRTPGGEVLAKKRVISDPYHFYNNNKKKDSGFNYYINSNTERNVKSVENDWVYPLDIAAVNDNIDIVKMLLARMEKSNIAKSSFCLFVQKDVMLTLELIHSGVNINQRDFRGNTTLHRAARTGHIEMVFLLLRLGADINAKGENDWTPLHEAINKKNLEICLVLIAAGANVKLKSKSGQTFDELGLARGLTNEDIDGCLGAINHSSSNLQKDNNRHLLK</sequence>
<organism evidence="5 6">
    <name type="scientific">Diversispora epigaea</name>
    <dbReference type="NCBI Taxonomy" id="1348612"/>
    <lineage>
        <taxon>Eukaryota</taxon>
        <taxon>Fungi</taxon>
        <taxon>Fungi incertae sedis</taxon>
        <taxon>Mucoromycota</taxon>
        <taxon>Glomeromycotina</taxon>
        <taxon>Glomeromycetes</taxon>
        <taxon>Diversisporales</taxon>
        <taxon>Diversisporaceae</taxon>
        <taxon>Diversispora</taxon>
    </lineage>
</organism>
<feature type="compositionally biased region" description="Polar residues" evidence="4">
    <location>
        <begin position="88"/>
        <end position="105"/>
    </location>
</feature>
<dbReference type="InterPro" id="IPR036770">
    <property type="entry name" value="Ankyrin_rpt-contain_sf"/>
</dbReference>
<dbReference type="PRINTS" id="PR01415">
    <property type="entry name" value="ANKYRIN"/>
</dbReference>
<dbReference type="PANTHER" id="PTHR24198:SF165">
    <property type="entry name" value="ANKYRIN REPEAT-CONTAINING PROTEIN-RELATED"/>
    <property type="match status" value="1"/>
</dbReference>
<dbReference type="STRING" id="1348612.A0A397J0M1"/>
<proteinExistence type="predicted"/>
<dbReference type="Proteomes" id="UP000266861">
    <property type="component" value="Unassembled WGS sequence"/>
</dbReference>
<dbReference type="SMART" id="SM00248">
    <property type="entry name" value="ANK"/>
    <property type="match status" value="5"/>
</dbReference>
<dbReference type="OrthoDB" id="194358at2759"/>
<evidence type="ECO:0000256" key="2">
    <source>
        <dbReference type="ARBA" id="ARBA00023043"/>
    </source>
</evidence>
<evidence type="ECO:0000313" key="5">
    <source>
        <dbReference type="EMBL" id="RHZ80238.1"/>
    </source>
</evidence>
<dbReference type="Pfam" id="PF12796">
    <property type="entry name" value="Ank_2"/>
    <property type="match status" value="1"/>
</dbReference>
<evidence type="ECO:0000256" key="1">
    <source>
        <dbReference type="ARBA" id="ARBA00022737"/>
    </source>
</evidence>
<dbReference type="Gene3D" id="1.25.40.20">
    <property type="entry name" value="Ankyrin repeat-containing domain"/>
    <property type="match status" value="2"/>
</dbReference>
<dbReference type="PROSITE" id="PS50088">
    <property type="entry name" value="ANK_REPEAT"/>
    <property type="match status" value="2"/>
</dbReference>
<evidence type="ECO:0000256" key="3">
    <source>
        <dbReference type="PROSITE-ProRule" id="PRU00023"/>
    </source>
</evidence>